<comment type="caution">
    <text evidence="1">The sequence shown here is derived from an EMBL/GenBank/DDBJ whole genome shotgun (WGS) entry which is preliminary data.</text>
</comment>
<dbReference type="PANTHER" id="PTHR31115:SF3">
    <property type="entry name" value="EXPRESSED PROTEIN"/>
    <property type="match status" value="1"/>
</dbReference>
<proteinExistence type="predicted"/>
<organism evidence="1 2">
    <name type="scientific">Tanacetum coccineum</name>
    <dbReference type="NCBI Taxonomy" id="301880"/>
    <lineage>
        <taxon>Eukaryota</taxon>
        <taxon>Viridiplantae</taxon>
        <taxon>Streptophyta</taxon>
        <taxon>Embryophyta</taxon>
        <taxon>Tracheophyta</taxon>
        <taxon>Spermatophyta</taxon>
        <taxon>Magnoliopsida</taxon>
        <taxon>eudicotyledons</taxon>
        <taxon>Gunneridae</taxon>
        <taxon>Pentapetalae</taxon>
        <taxon>asterids</taxon>
        <taxon>campanulids</taxon>
        <taxon>Asterales</taxon>
        <taxon>Asteraceae</taxon>
        <taxon>Asteroideae</taxon>
        <taxon>Anthemideae</taxon>
        <taxon>Anthemidinae</taxon>
        <taxon>Tanacetum</taxon>
    </lineage>
</organism>
<dbReference type="Proteomes" id="UP001151760">
    <property type="component" value="Unassembled WGS sequence"/>
</dbReference>
<sequence>MPATKAEYIAASEAEMEAVWIRKFISGLGIVPTINEPIRMYCDNSAALHFANEPGVQKGARHYHRRYHYVRESIELGEIKFLKVHTDDNLADPFTKALSNKRLTQHARSMGLPDLTCDEYGKRYPKLITCRKAISNGAKGKRSVSSNKANGEIKAKPKIMQNSTRSSASISGPHGKIFDQDKLTISPIPKLEIRSANSFKENVEDDEAPLDFSQLELPEMDVLGGEQGQDLLSWLNIDDEVLQDDDFMGFQIPMDDLSDTKTSENNHLLRL</sequence>
<reference evidence="1" key="1">
    <citation type="journal article" date="2022" name="Int. J. Mol. Sci.">
        <title>Draft Genome of Tanacetum Coccineum: Genomic Comparison of Closely Related Tanacetum-Family Plants.</title>
        <authorList>
            <person name="Yamashiro T."/>
            <person name="Shiraishi A."/>
            <person name="Nakayama K."/>
            <person name="Satake H."/>
        </authorList>
    </citation>
    <scope>NUCLEOTIDE SEQUENCE</scope>
</reference>
<keyword evidence="2" id="KW-1185">Reference proteome</keyword>
<evidence type="ECO:0000313" key="1">
    <source>
        <dbReference type="EMBL" id="GJT52783.1"/>
    </source>
</evidence>
<dbReference type="EMBL" id="BQNB010016527">
    <property type="protein sequence ID" value="GJT52783.1"/>
    <property type="molecule type" value="Genomic_DNA"/>
</dbReference>
<protein>
    <submittedName>
        <fullName evidence="1">Uncharacterized protein</fullName>
    </submittedName>
</protein>
<reference evidence="1" key="2">
    <citation type="submission" date="2022-01" db="EMBL/GenBank/DDBJ databases">
        <authorList>
            <person name="Yamashiro T."/>
            <person name="Shiraishi A."/>
            <person name="Satake H."/>
            <person name="Nakayama K."/>
        </authorList>
    </citation>
    <scope>NUCLEOTIDE SEQUENCE</scope>
</reference>
<evidence type="ECO:0000313" key="2">
    <source>
        <dbReference type="Proteomes" id="UP001151760"/>
    </source>
</evidence>
<name>A0ABQ5EPB0_9ASTR</name>
<dbReference type="CDD" id="cd09272">
    <property type="entry name" value="RNase_HI_RT_Ty1"/>
    <property type="match status" value="1"/>
</dbReference>
<dbReference type="PANTHER" id="PTHR31115">
    <property type="entry name" value="OS05G0107300 PROTEIN"/>
    <property type="match status" value="1"/>
</dbReference>
<accession>A0ABQ5EPB0</accession>
<gene>
    <name evidence="1" type="ORF">Tco_0978940</name>
</gene>